<evidence type="ECO:0000313" key="6">
    <source>
        <dbReference type="Proteomes" id="UP000731519"/>
    </source>
</evidence>
<keyword evidence="6" id="KW-1185">Reference proteome</keyword>
<sequence>MGAEVFGLSVAEAGPTAVLTLVVLLVLTGRLVPRSTLTDMRDERDMWRAAHTESERARQAEREQVEELLEMARLGNQLLNSLPRPKGRGEVTPDGRVDQAAGPPR</sequence>
<accession>A0A1Y2NXT6</accession>
<evidence type="ECO:0000313" key="4">
    <source>
        <dbReference type="EMBL" id="OSY51847.1"/>
    </source>
</evidence>
<feature type="region of interest" description="Disordered" evidence="1">
    <location>
        <begin position="77"/>
        <end position="105"/>
    </location>
</feature>
<dbReference type="EMBL" id="ASYR01000016">
    <property type="protein sequence ID" value="KAF0649217.1"/>
    <property type="molecule type" value="Genomic_DNA"/>
</dbReference>
<comment type="caution">
    <text evidence="4">The sequence shown here is derived from an EMBL/GenBank/DDBJ whole genome shotgun (WGS) entry which is preliminary data.</text>
</comment>
<keyword evidence="2" id="KW-0472">Membrane</keyword>
<evidence type="ECO:0000313" key="3">
    <source>
        <dbReference type="EMBL" id="KAF0649217.1"/>
    </source>
</evidence>
<dbReference type="Proteomes" id="UP000194318">
    <property type="component" value="Unassembled WGS sequence"/>
</dbReference>
<keyword evidence="2" id="KW-0812">Transmembrane</keyword>
<gene>
    <name evidence="4" type="ORF">BG846_02521</name>
    <name evidence="3" type="ORF">K701_14010</name>
</gene>
<evidence type="ECO:0000256" key="2">
    <source>
        <dbReference type="SAM" id="Phobius"/>
    </source>
</evidence>
<dbReference type="AlphaFoldDB" id="A0A1Y2NXT6"/>
<reference evidence="3 6" key="1">
    <citation type="submission" date="2013-05" db="EMBL/GenBank/DDBJ databases">
        <title>Genome Sequence of Streptomyces fradiae.</title>
        <authorList>
            <person name="Kirby R."/>
        </authorList>
    </citation>
    <scope>NUCLEOTIDE SEQUENCE [LARGE SCALE GENOMIC DNA]</scope>
    <source>
        <strain evidence="3 6">ATCC 10745</strain>
    </source>
</reference>
<feature type="transmembrane region" description="Helical" evidence="2">
    <location>
        <begin position="6"/>
        <end position="27"/>
    </location>
</feature>
<name>A0A1Y2NXT6_STRFR</name>
<organism evidence="4 5">
    <name type="scientific">Streptomyces fradiae ATCC 10745 = DSM 40063</name>
    <dbReference type="NCBI Taxonomy" id="1319510"/>
    <lineage>
        <taxon>Bacteria</taxon>
        <taxon>Bacillati</taxon>
        <taxon>Actinomycetota</taxon>
        <taxon>Actinomycetes</taxon>
        <taxon>Kitasatosporales</taxon>
        <taxon>Streptomycetaceae</taxon>
        <taxon>Streptomyces</taxon>
    </lineage>
</organism>
<evidence type="ECO:0000256" key="1">
    <source>
        <dbReference type="SAM" id="MobiDB-lite"/>
    </source>
</evidence>
<protein>
    <submittedName>
        <fullName evidence="4">Uncharacterized protein</fullName>
    </submittedName>
</protein>
<dbReference type="EMBL" id="MIFZ01000217">
    <property type="protein sequence ID" value="OSY51847.1"/>
    <property type="molecule type" value="Genomic_DNA"/>
</dbReference>
<dbReference type="RefSeq" id="WP_031129086.1">
    <property type="nucleotide sequence ID" value="NZ_ASYR01000016.1"/>
</dbReference>
<keyword evidence="2" id="KW-1133">Transmembrane helix</keyword>
<dbReference type="GeneID" id="91403019"/>
<reference evidence="4 5" key="2">
    <citation type="submission" date="2016-09" db="EMBL/GenBank/DDBJ databases">
        <title>Streptomyces fradiae DSM40063, a candidate organism with high potential of specific P450 cytochromes.</title>
        <authorList>
            <person name="Grumaz C."/>
            <person name="Vainshtein Y."/>
            <person name="Kirstahler P."/>
            <person name="Sohn K."/>
        </authorList>
    </citation>
    <scope>NUCLEOTIDE SEQUENCE [LARGE SCALE GENOMIC DNA]</scope>
    <source>
        <strain evidence="4 5">DSM 40063</strain>
    </source>
</reference>
<proteinExistence type="predicted"/>
<feature type="compositionally biased region" description="Basic and acidic residues" evidence="1">
    <location>
        <begin position="87"/>
        <end position="97"/>
    </location>
</feature>
<dbReference type="Proteomes" id="UP000731519">
    <property type="component" value="Unassembled WGS sequence"/>
</dbReference>
<evidence type="ECO:0000313" key="5">
    <source>
        <dbReference type="Proteomes" id="UP000194318"/>
    </source>
</evidence>